<dbReference type="OrthoDB" id="9904761at2"/>
<name>A0A2X3E875_KLUCR</name>
<dbReference type="GeneID" id="99779115"/>
<dbReference type="RefSeq" id="WP_061284461.1">
    <property type="nucleotide sequence ID" value="NZ_CALMQG010000014.1"/>
</dbReference>
<dbReference type="Proteomes" id="UP000401081">
    <property type="component" value="Unassembled WGS sequence"/>
</dbReference>
<protein>
    <submittedName>
        <fullName evidence="1">Uncharacterized protein</fullName>
    </submittedName>
</protein>
<sequence>MVRTAIGSSELNKAIRLRRILIACGICILLTVVLHLFTRPFYMLYEGIETLLGISSLVMGIKQSKTIKALQSRQHIQ</sequence>
<evidence type="ECO:0000313" key="1">
    <source>
        <dbReference type="EMBL" id="VFS63612.1"/>
    </source>
</evidence>
<organism evidence="1 2">
    <name type="scientific">Kluyvera cryocrescens</name>
    <name type="common">Kluyvera citrophila</name>
    <dbReference type="NCBI Taxonomy" id="580"/>
    <lineage>
        <taxon>Bacteria</taxon>
        <taxon>Pseudomonadati</taxon>
        <taxon>Pseudomonadota</taxon>
        <taxon>Gammaproteobacteria</taxon>
        <taxon>Enterobacterales</taxon>
        <taxon>Enterobacteriaceae</taxon>
        <taxon>Kluyvera</taxon>
    </lineage>
</organism>
<gene>
    <name evidence="1" type="ORF">NCTC12993_02756</name>
</gene>
<proteinExistence type="predicted"/>
<dbReference type="AlphaFoldDB" id="A0A2X3E875"/>
<evidence type="ECO:0000313" key="2">
    <source>
        <dbReference type="Proteomes" id="UP000401081"/>
    </source>
</evidence>
<reference evidence="1 2" key="1">
    <citation type="submission" date="2019-03" db="EMBL/GenBank/DDBJ databases">
        <authorList>
            <consortium name="Pathogen Informatics"/>
        </authorList>
    </citation>
    <scope>NUCLEOTIDE SEQUENCE [LARGE SCALE GENOMIC DNA]</scope>
    <source>
        <strain evidence="1 2">NCTC12993</strain>
    </source>
</reference>
<keyword evidence="2" id="KW-1185">Reference proteome</keyword>
<dbReference type="EMBL" id="CAADJD010000018">
    <property type="protein sequence ID" value="VFS63612.1"/>
    <property type="molecule type" value="Genomic_DNA"/>
</dbReference>
<accession>A0A2X3E875</accession>